<evidence type="ECO:0000313" key="2">
    <source>
        <dbReference type="EMBL" id="MDR6806596.1"/>
    </source>
</evidence>
<name>A0ABU1QZP4_9BACT</name>
<evidence type="ECO:0000256" key="1">
    <source>
        <dbReference type="SAM" id="SignalP"/>
    </source>
</evidence>
<feature type="signal peptide" evidence="1">
    <location>
        <begin position="1"/>
        <end position="22"/>
    </location>
</feature>
<evidence type="ECO:0000313" key="3">
    <source>
        <dbReference type="Proteomes" id="UP001264980"/>
    </source>
</evidence>
<sequence>MATNIITLWAFALLIPFSGLRAQVAPPQADTTRQAAGSTDLKKRAAESFMNGQIKYVSDFIDRFNNAAKTENGGENALRALFNEDDPRLPGTGRQHHPYASQVDAFVQSVQTAKFIIPKRGTMRAVIGIKVRCDGTPDTLKLHLRKDYTADSAAYWHIVRVIAPSRLLEEKGNARKMQTSGTRAELPPNANEVSFLPLLRGLDDYQSLAPFTHCMECRDAAWQKVESALQSGHMTTEAVISNKIYLAAGDWEMELGEFIREKENSGWLISDLVEKTKP</sequence>
<dbReference type="RefSeq" id="WP_309985547.1">
    <property type="nucleotide sequence ID" value="NZ_JAVDTI010000003.1"/>
</dbReference>
<keyword evidence="3" id="KW-1185">Reference proteome</keyword>
<gene>
    <name evidence="2" type="ORF">J2W84_003644</name>
</gene>
<feature type="chain" id="PRO_5047258009" evidence="1">
    <location>
        <begin position="23"/>
        <end position="278"/>
    </location>
</feature>
<reference evidence="2 3" key="1">
    <citation type="submission" date="2023-07" db="EMBL/GenBank/DDBJ databases">
        <title>Sorghum-associated microbial communities from plants grown in Nebraska, USA.</title>
        <authorList>
            <person name="Schachtman D."/>
        </authorList>
    </citation>
    <scope>NUCLEOTIDE SEQUENCE [LARGE SCALE GENOMIC DNA]</scope>
    <source>
        <strain evidence="2 3">BE57</strain>
    </source>
</reference>
<accession>A0ABU1QZP4</accession>
<dbReference type="EMBL" id="JAVDTI010000003">
    <property type="protein sequence ID" value="MDR6806596.1"/>
    <property type="molecule type" value="Genomic_DNA"/>
</dbReference>
<proteinExistence type="predicted"/>
<comment type="caution">
    <text evidence="2">The sequence shown here is derived from an EMBL/GenBank/DDBJ whole genome shotgun (WGS) entry which is preliminary data.</text>
</comment>
<dbReference type="Proteomes" id="UP001264980">
    <property type="component" value="Unassembled WGS sequence"/>
</dbReference>
<organism evidence="2 3">
    <name type="scientific">Dyadobacter fermentans</name>
    <dbReference type="NCBI Taxonomy" id="94254"/>
    <lineage>
        <taxon>Bacteria</taxon>
        <taxon>Pseudomonadati</taxon>
        <taxon>Bacteroidota</taxon>
        <taxon>Cytophagia</taxon>
        <taxon>Cytophagales</taxon>
        <taxon>Spirosomataceae</taxon>
        <taxon>Dyadobacter</taxon>
    </lineage>
</organism>
<keyword evidence="1" id="KW-0732">Signal</keyword>
<protein>
    <submittedName>
        <fullName evidence="2">Uncharacterized protein</fullName>
    </submittedName>
</protein>